<feature type="compositionally biased region" description="Gly residues" evidence="6">
    <location>
        <begin position="267"/>
        <end position="278"/>
    </location>
</feature>
<evidence type="ECO:0000256" key="3">
    <source>
        <dbReference type="ARBA" id="ARBA00023186"/>
    </source>
</evidence>
<comment type="catalytic activity">
    <reaction evidence="5">
        <text>GTP + H2O = GDP + phosphate + H(+)</text>
        <dbReference type="Rhea" id="RHEA:19669"/>
        <dbReference type="ChEBI" id="CHEBI:15377"/>
        <dbReference type="ChEBI" id="CHEBI:15378"/>
        <dbReference type="ChEBI" id="CHEBI:37565"/>
        <dbReference type="ChEBI" id="CHEBI:43474"/>
        <dbReference type="ChEBI" id="CHEBI:58189"/>
    </reaction>
    <physiologicalReaction direction="left-to-right" evidence="5">
        <dbReference type="Rhea" id="RHEA:19670"/>
    </physiologicalReaction>
</comment>
<feature type="region of interest" description="Disordered" evidence="6">
    <location>
        <begin position="254"/>
        <end position="286"/>
    </location>
</feature>
<evidence type="ECO:0000313" key="9">
    <source>
        <dbReference type="Proteomes" id="UP000613740"/>
    </source>
</evidence>
<dbReference type="Pfam" id="PF07683">
    <property type="entry name" value="CobW_C"/>
    <property type="match status" value="1"/>
</dbReference>
<feature type="region of interest" description="Disordered" evidence="6">
    <location>
        <begin position="568"/>
        <end position="597"/>
    </location>
</feature>
<dbReference type="AlphaFoldDB" id="A0A835WMM6"/>
<dbReference type="EMBL" id="JAEHOD010000012">
    <property type="protein sequence ID" value="KAG2450152.1"/>
    <property type="molecule type" value="Genomic_DNA"/>
</dbReference>
<evidence type="ECO:0000256" key="2">
    <source>
        <dbReference type="ARBA" id="ARBA00022801"/>
    </source>
</evidence>
<dbReference type="InterPro" id="IPR011629">
    <property type="entry name" value="CobW-like_C"/>
</dbReference>
<evidence type="ECO:0000256" key="6">
    <source>
        <dbReference type="SAM" id="MobiDB-lite"/>
    </source>
</evidence>
<evidence type="ECO:0000256" key="4">
    <source>
        <dbReference type="ARBA" id="ARBA00034320"/>
    </source>
</evidence>
<dbReference type="InterPro" id="IPR003495">
    <property type="entry name" value="CobW/HypB/UreG_nucleotide-bd"/>
</dbReference>
<feature type="region of interest" description="Disordered" evidence="6">
    <location>
        <begin position="311"/>
        <end position="376"/>
    </location>
</feature>
<sequence>MSGADEVNLYARYEARLLSGHSFKPTIIPAVIITGFLGSGKTTLVQHVLRNRGSLRIAVLVNEVGRVDVDSELVNAKQSNAALGLPAADLSGGCICCSRSEDLAAALRRLRAPPAAAAAAGGGGGGAAAAAPCDYLLVETSGAADAGPLAEALIDAGFRLDAVVAVVDAEAGREALQHPVARAQVCCADVVVLNKCDLLAGGPRGCGGGGLGALSDLEDALSDMAPGVRVVRARYGEVPLTTVLDVVPVEAAAAPPTSASGAPEGAANGGGGSGGGEGFMSHESMPSITAASGGGYRLASGPLTADGLAVGSARHTKRRAAPLPPSPAPGSRGGAPPAAPADPHEQHHHHHGHSHGHGRGDGHGHGNGQAHSHAQEPSTLVPDAHAAAHAHAHAHAQLHSGFFTESLVAAGGRPCSLVAFAEFVTRRLVREPALLRSKGVLWFGERRQHRFTFHLSGRRRVELSQEGPWEGPPASSIVFIGTDAAAMAALRQSFEEEVVRAEAAESAPAAGWGEVEVAEAEAEAEAGRGAEAVPAGGEAAAVAVLAERIAGNDKMEVLATGLPAAGAQAMGASGSSRGEGGSSRDDGGSSSGGGGRARLVAFTTRSSPLHGINGEELNAELVRRANAEAGGGPGRLLLAGVTAPGAISAVTGVQARDRVQSLLVVAAASPEDAELQAAALLAAAEPILRRAWGHVHNCKCDVAGGMQALQSR</sequence>
<dbReference type="InterPro" id="IPR027417">
    <property type="entry name" value="P-loop_NTPase"/>
</dbReference>
<gene>
    <name evidence="8" type="ORF">HYH02_000254</name>
</gene>
<evidence type="ECO:0000259" key="7">
    <source>
        <dbReference type="SMART" id="SM00833"/>
    </source>
</evidence>
<dbReference type="OrthoDB" id="550606at2759"/>
<evidence type="ECO:0000313" key="8">
    <source>
        <dbReference type="EMBL" id="KAG2450152.1"/>
    </source>
</evidence>
<comment type="similarity">
    <text evidence="4">Belongs to the SIMIBI class G3E GTPase family. ZNG1 subfamily.</text>
</comment>
<keyword evidence="1" id="KW-0547">Nucleotide-binding</keyword>
<dbReference type="SUPFAM" id="SSF52540">
    <property type="entry name" value="P-loop containing nucleoside triphosphate hydrolases"/>
    <property type="match status" value="1"/>
</dbReference>
<protein>
    <recommendedName>
        <fullName evidence="7">CobW C-terminal domain-containing protein</fullName>
    </recommendedName>
</protein>
<dbReference type="SMART" id="SM00833">
    <property type="entry name" value="CobW_C"/>
    <property type="match status" value="1"/>
</dbReference>
<proteinExistence type="inferred from homology"/>
<accession>A0A835WMM6</accession>
<dbReference type="InterPro" id="IPR051316">
    <property type="entry name" value="Zinc-reg_GTPase_activator"/>
</dbReference>
<keyword evidence="9" id="KW-1185">Reference proteome</keyword>
<comment type="caution">
    <text evidence="8">The sequence shown here is derived from an EMBL/GenBank/DDBJ whole genome shotgun (WGS) entry which is preliminary data.</text>
</comment>
<name>A0A835WMM6_9CHLO</name>
<reference evidence="8" key="1">
    <citation type="journal article" date="2020" name="bioRxiv">
        <title>Comparative genomics of Chlamydomonas.</title>
        <authorList>
            <person name="Craig R.J."/>
            <person name="Hasan A.R."/>
            <person name="Ness R.W."/>
            <person name="Keightley P.D."/>
        </authorList>
    </citation>
    <scope>NUCLEOTIDE SEQUENCE</scope>
    <source>
        <strain evidence="8">CCAP 11/173</strain>
    </source>
</reference>
<evidence type="ECO:0000256" key="5">
    <source>
        <dbReference type="ARBA" id="ARBA00049117"/>
    </source>
</evidence>
<feature type="domain" description="CobW C-terminal" evidence="7">
    <location>
        <begin position="404"/>
        <end position="495"/>
    </location>
</feature>
<dbReference type="GO" id="GO:0000166">
    <property type="term" value="F:nucleotide binding"/>
    <property type="evidence" value="ECO:0007669"/>
    <property type="project" value="UniProtKB-KW"/>
</dbReference>
<keyword evidence="2" id="KW-0378">Hydrolase</keyword>
<dbReference type="CDD" id="cd03112">
    <property type="entry name" value="CobW-like"/>
    <property type="match status" value="1"/>
</dbReference>
<dbReference type="Pfam" id="PF02492">
    <property type="entry name" value="cobW"/>
    <property type="match status" value="1"/>
</dbReference>
<dbReference type="GO" id="GO:0016787">
    <property type="term" value="F:hydrolase activity"/>
    <property type="evidence" value="ECO:0007669"/>
    <property type="project" value="UniProtKB-KW"/>
</dbReference>
<evidence type="ECO:0000256" key="1">
    <source>
        <dbReference type="ARBA" id="ARBA00022741"/>
    </source>
</evidence>
<dbReference type="SUPFAM" id="SSF90002">
    <property type="entry name" value="Hypothetical protein YjiA, C-terminal domain"/>
    <property type="match status" value="1"/>
</dbReference>
<dbReference type="Gene3D" id="3.30.1220.10">
    <property type="entry name" value="CobW-like, C-terminal domain"/>
    <property type="match status" value="1"/>
</dbReference>
<dbReference type="Gene3D" id="3.40.50.300">
    <property type="entry name" value="P-loop containing nucleotide triphosphate hydrolases"/>
    <property type="match status" value="1"/>
</dbReference>
<dbReference type="PANTHER" id="PTHR13748:SF59">
    <property type="entry name" value="COBW C-TERMINAL DOMAIN-CONTAINING PROTEIN"/>
    <property type="match status" value="1"/>
</dbReference>
<keyword evidence="3" id="KW-0143">Chaperone</keyword>
<dbReference type="Proteomes" id="UP000613740">
    <property type="component" value="Unassembled WGS sequence"/>
</dbReference>
<feature type="compositionally biased region" description="Basic residues" evidence="6">
    <location>
        <begin position="346"/>
        <end position="357"/>
    </location>
</feature>
<organism evidence="8 9">
    <name type="scientific">Chlamydomonas schloesseri</name>
    <dbReference type="NCBI Taxonomy" id="2026947"/>
    <lineage>
        <taxon>Eukaryota</taxon>
        <taxon>Viridiplantae</taxon>
        <taxon>Chlorophyta</taxon>
        <taxon>core chlorophytes</taxon>
        <taxon>Chlorophyceae</taxon>
        <taxon>CS clade</taxon>
        <taxon>Chlamydomonadales</taxon>
        <taxon>Chlamydomonadaceae</taxon>
        <taxon>Chlamydomonas</taxon>
    </lineage>
</organism>
<dbReference type="PANTHER" id="PTHR13748">
    <property type="entry name" value="COBW-RELATED"/>
    <property type="match status" value="1"/>
</dbReference>
<dbReference type="InterPro" id="IPR036627">
    <property type="entry name" value="CobW-likC_sf"/>
</dbReference>
<feature type="compositionally biased region" description="Low complexity" evidence="6">
    <location>
        <begin position="254"/>
        <end position="266"/>
    </location>
</feature>